<reference evidence="4 5" key="1">
    <citation type="submission" date="2019-09" db="EMBL/GenBank/DDBJ databases">
        <title>Polymorphobacter sp. isolated from a lake in China.</title>
        <authorList>
            <person name="Liu Z."/>
        </authorList>
    </citation>
    <scope>NUCLEOTIDE SEQUENCE [LARGE SCALE GENOMIC DNA]</scope>
    <source>
        <strain evidence="4 5">D40P</strain>
    </source>
</reference>
<proteinExistence type="predicted"/>
<gene>
    <name evidence="4" type="ORF">F3168_06985</name>
</gene>
<accession>A0A7C9KI33</accession>
<feature type="region of interest" description="Disordered" evidence="1">
    <location>
        <begin position="476"/>
        <end position="503"/>
    </location>
</feature>
<organism evidence="4 5">
    <name type="scientific">Sandarakinorhabdus fusca</name>
    <dbReference type="NCBI Taxonomy" id="1439888"/>
    <lineage>
        <taxon>Bacteria</taxon>
        <taxon>Pseudomonadati</taxon>
        <taxon>Pseudomonadota</taxon>
        <taxon>Alphaproteobacteria</taxon>
        <taxon>Sphingomonadales</taxon>
        <taxon>Sphingosinicellaceae</taxon>
        <taxon>Sandarakinorhabdus</taxon>
    </lineage>
</organism>
<evidence type="ECO:0000313" key="5">
    <source>
        <dbReference type="Proteomes" id="UP000481327"/>
    </source>
</evidence>
<evidence type="ECO:0000256" key="2">
    <source>
        <dbReference type="SAM" id="SignalP"/>
    </source>
</evidence>
<dbReference type="PROSITE" id="PS51208">
    <property type="entry name" value="AUTOTRANSPORTER"/>
    <property type="match status" value="1"/>
</dbReference>
<comment type="caution">
    <text evidence="4">The sequence shown here is derived from an EMBL/GenBank/DDBJ whole genome shotgun (WGS) entry which is preliminary data.</text>
</comment>
<dbReference type="SUPFAM" id="SSF103515">
    <property type="entry name" value="Autotransporter"/>
    <property type="match status" value="1"/>
</dbReference>
<dbReference type="InterPro" id="IPR036709">
    <property type="entry name" value="Autotransporte_beta_dom_sf"/>
</dbReference>
<feature type="domain" description="Autotransporter" evidence="3">
    <location>
        <begin position="2121"/>
        <end position="2400"/>
    </location>
</feature>
<protein>
    <recommendedName>
        <fullName evidence="3">Autotransporter domain-containing protein</fullName>
    </recommendedName>
</protein>
<dbReference type="InterPro" id="IPR005546">
    <property type="entry name" value="Autotransporte_beta"/>
</dbReference>
<keyword evidence="5" id="KW-1185">Reference proteome</keyword>
<sequence>MKSAAAVRRKSLAYLRHTSLARLLGATALATLVAAPALSRNCSNGNPPAPAPAPGAGASTSGPAPVSISLTGAVGCNGETASYFGSGNIGGAGQGISPSLFTMPGGSIAAPSGPAILLITTGGAGGNGSGDSDSGINTTAGSGGVGGGGGDLTVTIGSGATLSANGTVISVQTVGGAGGVGATGYYNGSGGAGGGGGAISNFNLAAGTSVTATGAGAAIVISSLGGTGGQQHGSGRPADNIGKSAGAGGAAGAMTIAIDGAVSSITGDGINVTAQGGNGGSTGNVTSGGKADGTKGGDGGNGAASITFETSGTVNAGGTAVSITNAGGYGNGGAYAGAGAVGHGGTGGAGGNAGGITAGATQRITGGIGVVLAANGGTGGNGGSADGLTTTTGGGGGAGGTGGSAALTAAGSIIALTSGIVASADGGAGGGGASAGAITSTGGNGGVGGVGGLTTVTLSEQTSSFGLGVQVSANGGNGGSGGKATSATDSNGGSGGTGGAGGSAATNGGATVNLLAGGSVTTQGQDVPSQTVVIPGILVQANGGVGGASGSESAVAGQAGGAGIGGGGGLAVANIAGNVTTSGSYAYGVMAQSVAGVGGGAGKTGDVWSTGGATGGQGGNGGTATVSSTGGIVATAGTGAMGIIAQSIGGGGGAGGNATSNEDALGGDAGAGGNGGTATLTLAGTVITRGSQAGAALSQSIGGSGGVGGSAYGNGAEVTVTIGGNGNSGGIGGVANATNAALLTTFGAKSGGLMAQSVGGGGGNGGAGVGKTNGVDLAVNVTIGGNGGNGGSGGQVTLANNCQVTTYGTASYGVKAETVGGGGGDGGAGVGKSNGVDLAGNVTIGGKGGNGGSGGQVTLTNNYQVTTYGTDSYGVKAQTVGGGGGEGGTASGNANAAAGGDANSISMPAAIGGSGGSGGQGTLTNNYQVATYGTDSYGVKAQAVGGGGGEGGTASGNANASAGGDANSISMTAAIGGSGGGGGDGGTASGNANAAAGGDANSISMPAAIGGSGGSGGDGSTSPLLLTNYGFVATAGDGGIGLMAHNIAGGGGNGGDSSAAAYNDGTTTSNTTSITLGMGGSGGVGGTGGQSTLNNKALVLTLGESAYGMLAQSIGGGGGQGSGGDSSANTTPSNLTGKFTVTLGGNGGGGGTGGSATGDNAGGIATAGDGARGMMVQSIGGGGGAAGGAVGKANGSGGLTIEVTLGGTGGTGGTGGAANGSNHFGIVTTGADADGMFVQSVGGGGGSGGKAASTNGGAADASDLNHQLQTAFQKGLNLKQTATLIDGTTDVYQIGDGKLADVTGIADLQKVLNSSKVATVGDGDGDGSTSGTLTLNLKIGNNGGKGGNAGTATAYNEGAIRTTGGKSDGIFVQSVGGGGGAGGAVTFTDSASNTASVVLGGQGGAAGDGNSVLLTNAAEAEVYTAGATANALVAQSIGGGGGKGGITASKAGALSNLTVTLGGSAGSAGSGQDVTVNDDVSAYNATTGKTAVGIIAQSGGGGGEGGITASEAGALSNLTVALGGAGGSAGSGKDVTVNNDVSAYIATTGKNAVGIIAQSGGGGGGITSVLSKDQTGPAGDPDPSSADLFGFHLTFGDTNASTSSDGGTVTVGAPVANTAFGLGAITTSGRNAYGVFAQSIGGGGGLVQGGNPSGTSFFGTGTMRGNGNTVSVTVGNALSTSGIGGVGVFAQSIGGGGGLVGDTGWTQQRQAFAENGTHIGNGGNVTVTVAQAGSITTSAPNTPAIWAQSIGGGGGLVNTAAGPAYAGSAGGTGTGGTIDINVDGKITVTGIASNGILAQSLGDATSTAPITVTIGATGNIQAGIATQPQFGDGTSAGVYIDHGGLTSATPNKVTNNGTLYTYAAATNSVAVWSTGGYTQVFNNGTMGGDILLQNNGGQGCFSNGTMANGQPAVFDSGDAVTVGGCGVSNLGTINIKGSKTGTTTITGNYTGRGTLVFDADFAGRTADRLVVNGDAVVHDTITVKPASISNHAVKLLSATGTLSVDPALKMADTIHLYDFKATAVGTDLMVAPVAAFAAKAAGLGANEQSVAANLQSLFDGNASADAVFNRLLTVKDDAGYVAGLQSLAGQGLGAFGAFRFNSSRTFAANLYGGCQDLQLESRKAGRCAWGRVLVNNTVQTAGTDTQGYHADSYALQKGFQLPVGDNLALIGSTAYENTKFRDGSGSARITGDSMVGGIGLLYTPARLELSAGIDAAYGWYNARRTITLGLTEEATAKPRQSQIGGHLRAAIDVLGGGEGFVRPFVEGHAIHVSNKAFTETGTSPFRLAVEGQSDTALIGVAGVELGTRLALSPKVTLRPFASAAIEYGSPRTWTTTARFADQMQGASFDLKTAGPGTLGRFSVGADLIGSKNVAFSVQYAPEFGKDFASHSGTARLTIAF</sequence>
<evidence type="ECO:0000256" key="1">
    <source>
        <dbReference type="SAM" id="MobiDB-lite"/>
    </source>
</evidence>
<dbReference type="SMART" id="SM00869">
    <property type="entry name" value="Autotransporter"/>
    <property type="match status" value="1"/>
</dbReference>
<feature type="compositionally biased region" description="Gly residues" evidence="1">
    <location>
        <begin position="492"/>
        <end position="502"/>
    </location>
</feature>
<name>A0A7C9KI33_9SPHN</name>
<dbReference type="OrthoDB" id="7622012at2"/>
<feature type="chain" id="PRO_5028916531" description="Autotransporter domain-containing protein" evidence="2">
    <location>
        <begin position="31"/>
        <end position="2400"/>
    </location>
</feature>
<keyword evidence="2" id="KW-0732">Signal</keyword>
<evidence type="ECO:0000259" key="3">
    <source>
        <dbReference type="PROSITE" id="PS51208"/>
    </source>
</evidence>
<dbReference type="Proteomes" id="UP000481327">
    <property type="component" value="Unassembled WGS sequence"/>
</dbReference>
<feature type="signal peptide" evidence="2">
    <location>
        <begin position="1"/>
        <end position="30"/>
    </location>
</feature>
<dbReference type="RefSeq" id="WP_152577431.1">
    <property type="nucleotide sequence ID" value="NZ_WEFI01000002.1"/>
</dbReference>
<dbReference type="EMBL" id="WIOL01000002">
    <property type="protein sequence ID" value="MQT17001.1"/>
    <property type="molecule type" value="Genomic_DNA"/>
</dbReference>
<feature type="region of interest" description="Disordered" evidence="1">
    <location>
        <begin position="277"/>
        <end position="297"/>
    </location>
</feature>
<evidence type="ECO:0000313" key="4">
    <source>
        <dbReference type="EMBL" id="MQT17001.1"/>
    </source>
</evidence>